<dbReference type="Gene3D" id="1.10.260.40">
    <property type="entry name" value="lambda repressor-like DNA-binding domains"/>
    <property type="match status" value="1"/>
</dbReference>
<comment type="caution">
    <text evidence="2">The sequence shown here is derived from an EMBL/GenBank/DDBJ whole genome shotgun (WGS) entry which is preliminary data.</text>
</comment>
<dbReference type="CDD" id="cd00093">
    <property type="entry name" value="HTH_XRE"/>
    <property type="match status" value="1"/>
</dbReference>
<dbReference type="AlphaFoldDB" id="A0A1J6WZA6"/>
<dbReference type="RefSeq" id="WP_071616899.1">
    <property type="nucleotide sequence ID" value="NZ_MINN01000022.1"/>
</dbReference>
<dbReference type="OrthoDB" id="2923662at2"/>
<dbReference type="GO" id="GO:0003677">
    <property type="term" value="F:DNA binding"/>
    <property type="evidence" value="ECO:0007669"/>
    <property type="project" value="InterPro"/>
</dbReference>
<sequence>MSESLRETLKVSEEFDRLDEQKLIISSAIYEKMKEKEISIRKLAKNIDGIGPAQISRILNGKNYNITTILKILDYLELELYVKKK</sequence>
<keyword evidence="3" id="KW-1185">Reference proteome</keyword>
<dbReference type="InterPro" id="IPR001387">
    <property type="entry name" value="Cro/C1-type_HTH"/>
</dbReference>
<proteinExistence type="predicted"/>
<evidence type="ECO:0000313" key="3">
    <source>
        <dbReference type="Proteomes" id="UP000182062"/>
    </source>
</evidence>
<evidence type="ECO:0000259" key="1">
    <source>
        <dbReference type="PROSITE" id="PS50943"/>
    </source>
</evidence>
<dbReference type="Proteomes" id="UP000182062">
    <property type="component" value="Unassembled WGS sequence"/>
</dbReference>
<protein>
    <recommendedName>
        <fullName evidence="1">HTH cro/C1-type domain-containing protein</fullName>
    </recommendedName>
</protein>
<name>A0A1J6WZA6_9BACI</name>
<feature type="domain" description="HTH cro/C1-type" evidence="1">
    <location>
        <begin position="29"/>
        <end position="83"/>
    </location>
</feature>
<dbReference type="SUPFAM" id="SSF47413">
    <property type="entry name" value="lambda repressor-like DNA-binding domains"/>
    <property type="match status" value="1"/>
</dbReference>
<dbReference type="PROSITE" id="PS50943">
    <property type="entry name" value="HTH_CROC1"/>
    <property type="match status" value="1"/>
</dbReference>
<dbReference type="InterPro" id="IPR010982">
    <property type="entry name" value="Lambda_DNA-bd_dom_sf"/>
</dbReference>
<dbReference type="EMBL" id="MINN01000022">
    <property type="protein sequence ID" value="OIU73175.1"/>
    <property type="molecule type" value="Genomic_DNA"/>
</dbReference>
<organism evidence="2 3">
    <name type="scientific">Rossellomorea aquimaris</name>
    <dbReference type="NCBI Taxonomy" id="189382"/>
    <lineage>
        <taxon>Bacteria</taxon>
        <taxon>Bacillati</taxon>
        <taxon>Bacillota</taxon>
        <taxon>Bacilli</taxon>
        <taxon>Bacillales</taxon>
        <taxon>Bacillaceae</taxon>
        <taxon>Rossellomorea</taxon>
    </lineage>
</organism>
<evidence type="ECO:0000313" key="2">
    <source>
        <dbReference type="EMBL" id="OIU73175.1"/>
    </source>
</evidence>
<gene>
    <name evidence="2" type="ORF">BHE18_14960</name>
</gene>
<accession>A0A1J6WZA6</accession>
<reference evidence="2 3" key="1">
    <citation type="submission" date="2016-09" db="EMBL/GenBank/DDBJ databases">
        <title>Bacillus aquimaris SAMM genome sequence reveals colonization and biosurfactant production capacities.</title>
        <authorList>
            <person name="Waghmode S.R."/>
            <person name="Suryavanshi M.V."/>
        </authorList>
    </citation>
    <scope>NUCLEOTIDE SEQUENCE [LARGE SCALE GENOMIC DNA]</scope>
    <source>
        <strain evidence="2 3">SAMM</strain>
    </source>
</reference>
<dbReference type="Pfam" id="PF13443">
    <property type="entry name" value="HTH_26"/>
    <property type="match status" value="1"/>
</dbReference>
<dbReference type="SMART" id="SM00530">
    <property type="entry name" value="HTH_XRE"/>
    <property type="match status" value="1"/>
</dbReference>